<protein>
    <submittedName>
        <fullName evidence="2">Mitochondrial protein</fullName>
    </submittedName>
</protein>
<dbReference type="InterPro" id="IPR013103">
    <property type="entry name" value="RVT_2"/>
</dbReference>
<dbReference type="EMBL" id="QJKJ01010442">
    <property type="protein sequence ID" value="RDX73672.1"/>
    <property type="molecule type" value="Genomic_DNA"/>
</dbReference>
<evidence type="ECO:0000259" key="1">
    <source>
        <dbReference type="Pfam" id="PF07727"/>
    </source>
</evidence>
<dbReference type="Pfam" id="PF07727">
    <property type="entry name" value="RVT_2"/>
    <property type="match status" value="1"/>
</dbReference>
<organism evidence="2 3">
    <name type="scientific">Mucuna pruriens</name>
    <name type="common">Velvet bean</name>
    <name type="synonym">Dolichos pruriens</name>
    <dbReference type="NCBI Taxonomy" id="157652"/>
    <lineage>
        <taxon>Eukaryota</taxon>
        <taxon>Viridiplantae</taxon>
        <taxon>Streptophyta</taxon>
        <taxon>Embryophyta</taxon>
        <taxon>Tracheophyta</taxon>
        <taxon>Spermatophyta</taxon>
        <taxon>Magnoliopsida</taxon>
        <taxon>eudicotyledons</taxon>
        <taxon>Gunneridae</taxon>
        <taxon>Pentapetalae</taxon>
        <taxon>rosids</taxon>
        <taxon>fabids</taxon>
        <taxon>Fabales</taxon>
        <taxon>Fabaceae</taxon>
        <taxon>Papilionoideae</taxon>
        <taxon>50 kb inversion clade</taxon>
        <taxon>NPAAA clade</taxon>
        <taxon>indigoferoid/millettioid clade</taxon>
        <taxon>Phaseoleae</taxon>
        <taxon>Mucuna</taxon>
    </lineage>
</organism>
<evidence type="ECO:0000313" key="2">
    <source>
        <dbReference type="EMBL" id="RDX73672.1"/>
    </source>
</evidence>
<dbReference type="Proteomes" id="UP000257109">
    <property type="component" value="Unassembled WGS sequence"/>
</dbReference>
<gene>
    <name evidence="2" type="ORF">CR513_46691</name>
</gene>
<reference evidence="2" key="1">
    <citation type="submission" date="2018-05" db="EMBL/GenBank/DDBJ databases">
        <title>Draft genome of Mucuna pruriens seed.</title>
        <authorList>
            <person name="Nnadi N.E."/>
            <person name="Vos R."/>
            <person name="Hasami M.H."/>
            <person name="Devisetty U.K."/>
            <person name="Aguiy J.C."/>
        </authorList>
    </citation>
    <scope>NUCLEOTIDE SEQUENCE [LARGE SCALE GENOMIC DNA]</scope>
    <source>
        <strain evidence="2">JCA_2017</strain>
    </source>
</reference>
<proteinExistence type="predicted"/>
<evidence type="ECO:0000313" key="3">
    <source>
        <dbReference type="Proteomes" id="UP000257109"/>
    </source>
</evidence>
<name>A0A371F5U9_MUCPR</name>
<dbReference type="AlphaFoldDB" id="A0A371F5U9"/>
<feature type="non-terminal residue" evidence="2">
    <location>
        <position position="1"/>
    </location>
</feature>
<keyword evidence="3" id="KW-1185">Reference proteome</keyword>
<dbReference type="OrthoDB" id="128382at2759"/>
<accession>A0A371F5U9</accession>
<sequence length="157" mass="18243">MISLGYKQSQSDHTLFIKYSLNGKLTYLLTYVDDMIITTDYEIEKSTLKEKLATQFQMNELGKLKYFLGIEVAFSKQDIFISQNLLKEIGKLGCKISRVHFRQNHGIGCEESSTIKKSQYQRLLSHTRLDIACVVSMVRQFMDDPRKSHLQLVERIL</sequence>
<feature type="domain" description="Reverse transcriptase Ty1/copia-type" evidence="1">
    <location>
        <begin position="3"/>
        <end position="83"/>
    </location>
</feature>
<comment type="caution">
    <text evidence="2">The sequence shown here is derived from an EMBL/GenBank/DDBJ whole genome shotgun (WGS) entry which is preliminary data.</text>
</comment>